<dbReference type="PROSITE" id="PS50086">
    <property type="entry name" value="TBC_RABGAP"/>
    <property type="match status" value="1"/>
</dbReference>
<dbReference type="SMART" id="SM00164">
    <property type="entry name" value="TBC"/>
    <property type="match status" value="1"/>
</dbReference>
<dbReference type="Proteomes" id="UP000094236">
    <property type="component" value="Unassembled WGS sequence"/>
</dbReference>
<feature type="compositionally biased region" description="Low complexity" evidence="1">
    <location>
        <begin position="20"/>
        <end position="34"/>
    </location>
</feature>
<organism evidence="3 4">
    <name type="scientific">Pachysolen tannophilus NRRL Y-2460</name>
    <dbReference type="NCBI Taxonomy" id="669874"/>
    <lineage>
        <taxon>Eukaryota</taxon>
        <taxon>Fungi</taxon>
        <taxon>Dikarya</taxon>
        <taxon>Ascomycota</taxon>
        <taxon>Saccharomycotina</taxon>
        <taxon>Pichiomycetes</taxon>
        <taxon>Pachysolenaceae</taxon>
        <taxon>Pachysolen</taxon>
    </lineage>
</organism>
<dbReference type="STRING" id="669874.A0A1E4U0B0"/>
<dbReference type="EMBL" id="KV454012">
    <property type="protein sequence ID" value="ODV97424.1"/>
    <property type="molecule type" value="Genomic_DNA"/>
</dbReference>
<reference evidence="4" key="1">
    <citation type="submission" date="2016-05" db="EMBL/GenBank/DDBJ databases">
        <title>Comparative genomics of biotechnologically important yeasts.</title>
        <authorList>
            <consortium name="DOE Joint Genome Institute"/>
            <person name="Riley R."/>
            <person name="Haridas S."/>
            <person name="Wolfe K.H."/>
            <person name="Lopes M.R."/>
            <person name="Hittinger C.T."/>
            <person name="Goker M."/>
            <person name="Salamov A."/>
            <person name="Wisecaver J."/>
            <person name="Long T.M."/>
            <person name="Aerts A.L."/>
            <person name="Barry K."/>
            <person name="Choi C."/>
            <person name="Clum A."/>
            <person name="Coughlan A.Y."/>
            <person name="Deshpande S."/>
            <person name="Douglass A.P."/>
            <person name="Hanson S.J."/>
            <person name="Klenk H.-P."/>
            <person name="Labutti K."/>
            <person name="Lapidus A."/>
            <person name="Lindquist E."/>
            <person name="Lipzen A."/>
            <person name="Meier-Kolthoff J.P."/>
            <person name="Ohm R.A."/>
            <person name="Otillar R.P."/>
            <person name="Pangilinan J."/>
            <person name="Peng Y."/>
            <person name="Rokas A."/>
            <person name="Rosa C.A."/>
            <person name="Scheuner C."/>
            <person name="Sibirny A.A."/>
            <person name="Slot J.C."/>
            <person name="Stielow J.B."/>
            <person name="Sun H."/>
            <person name="Kurtzman C.P."/>
            <person name="Blackwell M."/>
            <person name="Grigoriev I.V."/>
            <person name="Jeffries T.W."/>
        </authorList>
    </citation>
    <scope>NUCLEOTIDE SEQUENCE [LARGE SCALE GENOMIC DNA]</scope>
    <source>
        <strain evidence="4">NRRL Y-2460</strain>
    </source>
</reference>
<feature type="region of interest" description="Disordered" evidence="1">
    <location>
        <begin position="1"/>
        <end position="36"/>
    </location>
</feature>
<evidence type="ECO:0000313" key="3">
    <source>
        <dbReference type="EMBL" id="ODV97424.1"/>
    </source>
</evidence>
<proteinExistence type="predicted"/>
<accession>A0A1E4U0B0</accession>
<evidence type="ECO:0000313" key="4">
    <source>
        <dbReference type="Proteomes" id="UP000094236"/>
    </source>
</evidence>
<dbReference type="InterPro" id="IPR035969">
    <property type="entry name" value="Rab-GAP_TBC_sf"/>
</dbReference>
<dbReference type="OrthoDB" id="289721at2759"/>
<dbReference type="SUPFAM" id="SSF47923">
    <property type="entry name" value="Ypt/Rab-GAP domain of gyp1p"/>
    <property type="match status" value="2"/>
</dbReference>
<protein>
    <recommendedName>
        <fullName evidence="2">Rab-GAP TBC domain-containing protein</fullName>
    </recommendedName>
</protein>
<name>A0A1E4U0B0_PACTA</name>
<evidence type="ECO:0000256" key="1">
    <source>
        <dbReference type="SAM" id="MobiDB-lite"/>
    </source>
</evidence>
<dbReference type="Pfam" id="PF00566">
    <property type="entry name" value="RabGAP-TBC"/>
    <property type="match status" value="1"/>
</dbReference>
<dbReference type="Gene3D" id="1.10.472.80">
    <property type="entry name" value="Ypt/Rab-GAP domain of gyp1p, domain 3"/>
    <property type="match status" value="1"/>
</dbReference>
<feature type="domain" description="Rab-GAP TBC" evidence="2">
    <location>
        <begin position="560"/>
        <end position="775"/>
    </location>
</feature>
<feature type="region of interest" description="Disordered" evidence="1">
    <location>
        <begin position="52"/>
        <end position="80"/>
    </location>
</feature>
<feature type="region of interest" description="Disordered" evidence="1">
    <location>
        <begin position="194"/>
        <end position="216"/>
    </location>
</feature>
<dbReference type="InterPro" id="IPR000195">
    <property type="entry name" value="Rab-GAP-TBC_dom"/>
</dbReference>
<keyword evidence="4" id="KW-1185">Reference proteome</keyword>
<sequence length="860" mass="98517">MANRIWEKDLPEPPMRQAWSSPPSSRSLTSSSLSNNQQIHKELVSIENGNKIQLPNNNEKQTAVNNNNNNNNINNNNTSVIEEPENDLNIINESLEDVTLDYNHEKLQKELSKNSVISNNDYIVKNLPYLAKGGININSQNSMGNNKLVTNWTAQRTRNNNITTNNSNNKNKCLRSRHSVPSLYSLKATSSMSLLPNSSNRNLVPSSSSSSSLDLNTHRLTGLTGLTDLKLYKNNNNSDSTISASTQRPTSSPQSTVVVPLQRLTPSQRLRLRRKQMSANIESTIRRDLEITNSTNASCQTNDSPKLALTQQKQNNTSVDVDLLSDDDLPDDLIVFNVPLSKSLKGLSRKERFIMNQPLMTQVMFAAPPPLSAPNKEYGTALRTSSLTDSNRSSIFSYNSVMTNKTDSTIADEIMFSDEANKLTIEFNQNLEILSNEESFQRKNYLKKLLQQNDINRDSMSSSSSSFVISQETSNHISNTRPFYLPPKDYYESLKHSKDYEFILNNAIKKETKFESENSEKLKLSNQQKQKDLIEWESQILPDFDNKIQLPSTRELWWRGIPFKLRARLWTKQIGNKLDISRDKTRVLFKEIDQLFKIKQDKFKSLTTFFNKIHNEILLVYPDLCIFQNGSTYNNLFKIVTSYVIYENSKAYDLLYLIENHKTIELPPRGLFTLSATLLRNIKSPSLTFIALCNILHRKLSYTLVNNLTNDEYLQAQIVSFDKILSRKFNSLYVHFKINNVDSISFVKTLCSYCLTNFLPLDIASRLMDIYIFEGDHFLLRCILGLFEKINYKLFGNFDEIMSVLGDDCLVNLNRDLISGNKENGTKGDFKSNELIFGYRYLDLGYEDDFIKCIRDVLRN</sequence>
<gene>
    <name evidence="3" type="ORF">PACTADRAFT_32890</name>
</gene>
<dbReference type="Gene3D" id="1.10.10.750">
    <property type="entry name" value="Ypt/Rab-GAP domain of gyp1p, domain 1"/>
    <property type="match status" value="1"/>
</dbReference>
<feature type="compositionally biased region" description="Low complexity" evidence="1">
    <location>
        <begin position="56"/>
        <end position="77"/>
    </location>
</feature>
<feature type="compositionally biased region" description="Basic and acidic residues" evidence="1">
    <location>
        <begin position="1"/>
        <end position="11"/>
    </location>
</feature>
<dbReference type="AlphaFoldDB" id="A0A1E4U0B0"/>
<evidence type="ECO:0000259" key="2">
    <source>
        <dbReference type="PROSITE" id="PS50086"/>
    </source>
</evidence>